<gene>
    <name evidence="1" type="ORF">Ctaglu_28050</name>
</gene>
<dbReference type="AlphaFoldDB" id="A0A401UNS1"/>
<keyword evidence="2" id="KW-1185">Reference proteome</keyword>
<dbReference type="RefSeq" id="WP_125002741.1">
    <property type="nucleotide sequence ID" value="NZ_BHYK01000015.1"/>
</dbReference>
<comment type="caution">
    <text evidence="1">The sequence shown here is derived from an EMBL/GenBank/DDBJ whole genome shotgun (WGS) entry which is preliminary data.</text>
</comment>
<evidence type="ECO:0000313" key="1">
    <source>
        <dbReference type="EMBL" id="GCD11182.1"/>
    </source>
</evidence>
<evidence type="ECO:0000313" key="2">
    <source>
        <dbReference type="Proteomes" id="UP000287872"/>
    </source>
</evidence>
<protein>
    <submittedName>
        <fullName evidence="1">Uncharacterized protein</fullName>
    </submittedName>
</protein>
<dbReference type="Proteomes" id="UP000287872">
    <property type="component" value="Unassembled WGS sequence"/>
</dbReference>
<sequence length="76" mass="8917">MQNDLTALGKGSRDFGLYSLEYSQKEEKWIPEVNYGLITWDLGAFYEKILRNIVNGSFKGIFSTESKRVSFLWIMW</sequence>
<name>A0A401UNS1_9CLOT</name>
<accession>A0A401UNS1</accession>
<organism evidence="1 2">
    <name type="scientific">Clostridium tagluense</name>
    <dbReference type="NCBI Taxonomy" id="360422"/>
    <lineage>
        <taxon>Bacteria</taxon>
        <taxon>Bacillati</taxon>
        <taxon>Bacillota</taxon>
        <taxon>Clostridia</taxon>
        <taxon>Eubacteriales</taxon>
        <taxon>Clostridiaceae</taxon>
        <taxon>Clostridium</taxon>
    </lineage>
</organism>
<reference evidence="1 2" key="1">
    <citation type="submission" date="2018-11" db="EMBL/GenBank/DDBJ databases">
        <title>Genome sequencing and assembly of Clostridium tagluense strain A121.</title>
        <authorList>
            <person name="Murakami T."/>
            <person name="Segawa T."/>
            <person name="Shcherbakova V.A."/>
            <person name="Mori H."/>
            <person name="Yoshimura Y."/>
        </authorList>
    </citation>
    <scope>NUCLEOTIDE SEQUENCE [LARGE SCALE GENOMIC DNA]</scope>
    <source>
        <strain evidence="1 2">A121</strain>
    </source>
</reference>
<dbReference type="EMBL" id="BHYK01000015">
    <property type="protein sequence ID" value="GCD11182.1"/>
    <property type="molecule type" value="Genomic_DNA"/>
</dbReference>
<dbReference type="OrthoDB" id="1089471at2"/>
<dbReference type="Gene3D" id="3.40.50.2300">
    <property type="match status" value="2"/>
</dbReference>
<proteinExistence type="predicted"/>